<dbReference type="AlphaFoldDB" id="A0A2T2WQW6"/>
<gene>
    <name evidence="1" type="ORF">C7B43_18580</name>
</gene>
<dbReference type="Proteomes" id="UP000242699">
    <property type="component" value="Unassembled WGS sequence"/>
</dbReference>
<proteinExistence type="predicted"/>
<comment type="caution">
    <text evidence="1">The sequence shown here is derived from an EMBL/GenBank/DDBJ whole genome shotgun (WGS) entry which is preliminary data.</text>
</comment>
<protein>
    <submittedName>
        <fullName evidence="1">Uncharacterized protein</fullName>
    </submittedName>
</protein>
<name>A0A2T2WQW6_9FIRM</name>
<evidence type="ECO:0000313" key="1">
    <source>
        <dbReference type="EMBL" id="PSR24626.1"/>
    </source>
</evidence>
<organism evidence="1 2">
    <name type="scientific">Sulfobacillus benefaciens</name>
    <dbReference type="NCBI Taxonomy" id="453960"/>
    <lineage>
        <taxon>Bacteria</taxon>
        <taxon>Bacillati</taxon>
        <taxon>Bacillota</taxon>
        <taxon>Clostridia</taxon>
        <taxon>Eubacteriales</taxon>
        <taxon>Clostridiales Family XVII. Incertae Sedis</taxon>
        <taxon>Sulfobacillus</taxon>
    </lineage>
</organism>
<accession>A0A2T2WQW6</accession>
<sequence>MPKTVAAVRQKMLSAWDGVTSLHARARDKYYTISNVVDRNTPRFMSPDDLCIEPYHYEAWWQHPNHWRYDCEIPSQPITLPHRQISYLAIGNSWWVKEDGMVKKAGTVVEAQQTAMTQGESLWFGRPYLSASDNRLLWAWLNPPLWAASLNLIVTDQVDPLPDDVFHDPALVHVLAGW</sequence>
<evidence type="ECO:0000313" key="2">
    <source>
        <dbReference type="Proteomes" id="UP000242699"/>
    </source>
</evidence>
<dbReference type="EMBL" id="PXYT01000072">
    <property type="protein sequence ID" value="PSR24626.1"/>
    <property type="molecule type" value="Genomic_DNA"/>
</dbReference>
<reference evidence="1 2" key="1">
    <citation type="journal article" date="2014" name="BMC Genomics">
        <title>Comparison of environmental and isolate Sulfobacillus genomes reveals diverse carbon, sulfur, nitrogen, and hydrogen metabolisms.</title>
        <authorList>
            <person name="Justice N.B."/>
            <person name="Norman A."/>
            <person name="Brown C.T."/>
            <person name="Singh A."/>
            <person name="Thomas B.C."/>
            <person name="Banfield J.F."/>
        </authorList>
    </citation>
    <scope>NUCLEOTIDE SEQUENCE [LARGE SCALE GENOMIC DNA]</scope>
    <source>
        <strain evidence="1">AMDSBA1</strain>
    </source>
</reference>